<name>A0A2T4A8G9_TRIHA</name>
<dbReference type="Proteomes" id="UP000241690">
    <property type="component" value="Unassembled WGS sequence"/>
</dbReference>
<sequence length="297" mass="32339">MCRHLPVRYGGTGTCYNRRYCRAGLCSCGAPAPAMQQQNALPQRYCRPSYVPNGATLQRMCRYSQGAVLVLYIRTSHGFLMALLGLRSPRGSTAQYIQSHLPSQTRHNQQHKQPQTANTQKRLYKHACIRVAPLQPNEWPLSRHLLQSNSAAALLCSAHQRCFDYSHAPLAAAGLGSLPHKLVWPVSGGDRVGALGSAADPERSAVTVRPAATPVFVSPRGCCLAVYCEVLLYSLVGQGRKGGAAKTNNECPDARPASHRVPAAGMTMLNVGAIMSASRREYRSIAQYPRGEKLCRT</sequence>
<dbReference type="RefSeq" id="XP_024773034.1">
    <property type="nucleotide sequence ID" value="XM_024916125.1"/>
</dbReference>
<protein>
    <submittedName>
        <fullName evidence="1">Uncharacterized protein</fullName>
    </submittedName>
</protein>
<keyword evidence="2" id="KW-1185">Reference proteome</keyword>
<organism evidence="1 2">
    <name type="scientific">Trichoderma harzianum CBS 226.95</name>
    <dbReference type="NCBI Taxonomy" id="983964"/>
    <lineage>
        <taxon>Eukaryota</taxon>
        <taxon>Fungi</taxon>
        <taxon>Dikarya</taxon>
        <taxon>Ascomycota</taxon>
        <taxon>Pezizomycotina</taxon>
        <taxon>Sordariomycetes</taxon>
        <taxon>Hypocreomycetidae</taxon>
        <taxon>Hypocreales</taxon>
        <taxon>Hypocreaceae</taxon>
        <taxon>Trichoderma</taxon>
    </lineage>
</organism>
<dbReference type="EMBL" id="KZ679682">
    <property type="protein sequence ID" value="PTB53357.1"/>
    <property type="molecule type" value="Genomic_DNA"/>
</dbReference>
<evidence type="ECO:0000313" key="1">
    <source>
        <dbReference type="EMBL" id="PTB53357.1"/>
    </source>
</evidence>
<proteinExistence type="predicted"/>
<dbReference type="AlphaFoldDB" id="A0A2T4A8G9"/>
<accession>A0A2T4A8G9</accession>
<dbReference type="GeneID" id="36624694"/>
<reference evidence="1 2" key="1">
    <citation type="submission" date="2016-07" db="EMBL/GenBank/DDBJ databases">
        <title>Multiple horizontal gene transfer events from other fungi enriched the ability of initially mycotrophic Trichoderma (Ascomycota) to feed on dead plant biomass.</title>
        <authorList>
            <consortium name="DOE Joint Genome Institute"/>
            <person name="Aerts A."/>
            <person name="Atanasova L."/>
            <person name="Chenthamara K."/>
            <person name="Zhang J."/>
            <person name="Grujic M."/>
            <person name="Henrissat B."/>
            <person name="Kuo A."/>
            <person name="Salamov A."/>
            <person name="Lipzen A."/>
            <person name="Labutti K."/>
            <person name="Barry K."/>
            <person name="Miao Y."/>
            <person name="Rahimi M.J."/>
            <person name="Shen Q."/>
            <person name="Grigoriev I.V."/>
            <person name="Kubicek C.P."/>
            <person name="Druzhinina I.S."/>
        </authorList>
    </citation>
    <scope>NUCLEOTIDE SEQUENCE [LARGE SCALE GENOMIC DNA]</scope>
    <source>
        <strain evidence="1 2">CBS 226.95</strain>
    </source>
</reference>
<gene>
    <name evidence="1" type="ORF">M431DRAFT_483509</name>
</gene>
<evidence type="ECO:0000313" key="2">
    <source>
        <dbReference type="Proteomes" id="UP000241690"/>
    </source>
</evidence>